<dbReference type="AlphaFoldDB" id="E6TYQ2"/>
<evidence type="ECO:0000313" key="2">
    <source>
        <dbReference type="Proteomes" id="UP000001401"/>
    </source>
</evidence>
<gene>
    <name evidence="1" type="ordered locus">Bcell_1840</name>
</gene>
<evidence type="ECO:0000313" key="1">
    <source>
        <dbReference type="EMBL" id="ADU30102.1"/>
    </source>
</evidence>
<sequence length="60" mass="7099">MIGRVGFKRKKEFKTDCRHSVEPKTCFIHSLSIKKYLLQRVFEFHLNGTIEEDRPCAWSG</sequence>
<keyword evidence="2" id="KW-1185">Reference proteome</keyword>
<organism evidence="1 2">
    <name type="scientific">Evansella cellulosilytica (strain ATCC 21833 / DSM 2522 / FERM P-1141 / JCM 9156 / N-4)</name>
    <name type="common">Bacillus cellulosilyticus</name>
    <dbReference type="NCBI Taxonomy" id="649639"/>
    <lineage>
        <taxon>Bacteria</taxon>
        <taxon>Bacillati</taxon>
        <taxon>Bacillota</taxon>
        <taxon>Bacilli</taxon>
        <taxon>Bacillales</taxon>
        <taxon>Bacillaceae</taxon>
        <taxon>Evansella</taxon>
    </lineage>
</organism>
<accession>E6TYQ2</accession>
<protein>
    <submittedName>
        <fullName evidence="1">Uncharacterized protein</fullName>
    </submittedName>
</protein>
<dbReference type="KEGG" id="bco:Bcell_1840"/>
<name>E6TYQ2_EVAC2</name>
<proteinExistence type="predicted"/>
<dbReference type="EMBL" id="CP002394">
    <property type="protein sequence ID" value="ADU30102.1"/>
    <property type="molecule type" value="Genomic_DNA"/>
</dbReference>
<reference evidence="1" key="1">
    <citation type="submission" date="2010-12" db="EMBL/GenBank/DDBJ databases">
        <title>Complete sequence of Bacillus cellulosilyticus DSM 2522.</title>
        <authorList>
            <consortium name="US DOE Joint Genome Institute"/>
            <person name="Lucas S."/>
            <person name="Copeland A."/>
            <person name="Lapidus A."/>
            <person name="Cheng J.-F."/>
            <person name="Bruce D."/>
            <person name="Goodwin L."/>
            <person name="Pitluck S."/>
            <person name="Chertkov O."/>
            <person name="Detter J.C."/>
            <person name="Han C."/>
            <person name="Tapia R."/>
            <person name="Land M."/>
            <person name="Hauser L."/>
            <person name="Jeffries C."/>
            <person name="Kyrpides N."/>
            <person name="Ivanova N."/>
            <person name="Mikhailova N."/>
            <person name="Brumm P."/>
            <person name="Mead D."/>
            <person name="Woyke T."/>
        </authorList>
    </citation>
    <scope>NUCLEOTIDE SEQUENCE [LARGE SCALE GENOMIC DNA]</scope>
    <source>
        <strain evidence="1">DSM 2522</strain>
    </source>
</reference>
<dbReference type="HOGENOM" id="CLU_2931450_0_0_9"/>
<dbReference type="Proteomes" id="UP000001401">
    <property type="component" value="Chromosome"/>
</dbReference>